<feature type="domain" description="HECT" evidence="6">
    <location>
        <begin position="928"/>
        <end position="1265"/>
    </location>
</feature>
<proteinExistence type="predicted"/>
<dbReference type="FunFam" id="3.30.2410.10:FF:000003">
    <property type="entry name" value="probable E3 ubiquitin-protein ligase HERC4 isoform X1"/>
    <property type="match status" value="1"/>
</dbReference>
<dbReference type="InterPro" id="IPR044611">
    <property type="entry name" value="E3A/B/C-like"/>
</dbReference>
<organism evidence="7 8">
    <name type="scientific">Babesia ovis</name>
    <dbReference type="NCBI Taxonomy" id="5869"/>
    <lineage>
        <taxon>Eukaryota</taxon>
        <taxon>Sar</taxon>
        <taxon>Alveolata</taxon>
        <taxon>Apicomplexa</taxon>
        <taxon>Aconoidasida</taxon>
        <taxon>Piroplasmida</taxon>
        <taxon>Babesiidae</taxon>
        <taxon>Babesia</taxon>
    </lineage>
</organism>
<evidence type="ECO:0000313" key="7">
    <source>
        <dbReference type="EMBL" id="GFE55165.1"/>
    </source>
</evidence>
<dbReference type="Gene3D" id="3.90.1750.10">
    <property type="entry name" value="Hect, E3 ligase catalytic domains"/>
    <property type="match status" value="1"/>
</dbReference>
<dbReference type="AlphaFoldDB" id="A0A9W5TC05"/>
<evidence type="ECO:0000256" key="3">
    <source>
        <dbReference type="ARBA" id="ARBA00022679"/>
    </source>
</evidence>
<evidence type="ECO:0000256" key="1">
    <source>
        <dbReference type="ARBA" id="ARBA00000885"/>
    </source>
</evidence>
<comment type="caution">
    <text evidence="7">The sequence shown here is derived from an EMBL/GenBank/DDBJ whole genome shotgun (WGS) entry which is preliminary data.</text>
</comment>
<evidence type="ECO:0000259" key="6">
    <source>
        <dbReference type="PROSITE" id="PS50237"/>
    </source>
</evidence>
<dbReference type="GO" id="GO:0000209">
    <property type="term" value="P:protein polyubiquitination"/>
    <property type="evidence" value="ECO:0007669"/>
    <property type="project" value="InterPro"/>
</dbReference>
<gene>
    <name evidence="7" type="ORF">BaOVIS_025690</name>
</gene>
<dbReference type="InterPro" id="IPR000569">
    <property type="entry name" value="HECT_dom"/>
</dbReference>
<reference evidence="7" key="1">
    <citation type="submission" date="2019-12" db="EMBL/GenBank/DDBJ databases">
        <title>Genome sequence of Babesia ovis.</title>
        <authorList>
            <person name="Yamagishi J."/>
            <person name="Sevinc F."/>
            <person name="Xuan X."/>
        </authorList>
    </citation>
    <scope>NUCLEOTIDE SEQUENCE</scope>
    <source>
        <strain evidence="7">Selcuk</strain>
    </source>
</reference>
<keyword evidence="3" id="KW-0808">Transferase</keyword>
<accession>A0A9W5TC05</accession>
<dbReference type="GO" id="GO:0061630">
    <property type="term" value="F:ubiquitin protein ligase activity"/>
    <property type="evidence" value="ECO:0007669"/>
    <property type="project" value="UniProtKB-EC"/>
</dbReference>
<dbReference type="CDD" id="cd00078">
    <property type="entry name" value="HECTc"/>
    <property type="match status" value="1"/>
</dbReference>
<evidence type="ECO:0000313" key="8">
    <source>
        <dbReference type="Proteomes" id="UP001057455"/>
    </source>
</evidence>
<dbReference type="FunFam" id="3.30.2160.10:FF:000002">
    <property type="entry name" value="Putative Ubiquitin-protein ligase E3C"/>
    <property type="match status" value="1"/>
</dbReference>
<dbReference type="Proteomes" id="UP001057455">
    <property type="component" value="Unassembled WGS sequence"/>
</dbReference>
<dbReference type="PANTHER" id="PTHR45700">
    <property type="entry name" value="UBIQUITIN-PROTEIN LIGASE E3C"/>
    <property type="match status" value="1"/>
</dbReference>
<dbReference type="SMART" id="SM00119">
    <property type="entry name" value="HECTc"/>
    <property type="match status" value="1"/>
</dbReference>
<evidence type="ECO:0000256" key="2">
    <source>
        <dbReference type="ARBA" id="ARBA00012485"/>
    </source>
</evidence>
<evidence type="ECO:0000256" key="5">
    <source>
        <dbReference type="PROSITE-ProRule" id="PRU00104"/>
    </source>
</evidence>
<protein>
    <recommendedName>
        <fullName evidence="2">HECT-type E3 ubiquitin transferase</fullName>
        <ecNumber evidence="2">2.3.2.26</ecNumber>
    </recommendedName>
</protein>
<dbReference type="EMBL" id="BLIY01000017">
    <property type="protein sequence ID" value="GFE55165.1"/>
    <property type="molecule type" value="Genomic_DNA"/>
</dbReference>
<dbReference type="Gene3D" id="3.30.2410.10">
    <property type="entry name" value="Hect, E3 ligase catalytic domain"/>
    <property type="match status" value="1"/>
</dbReference>
<evidence type="ECO:0000256" key="4">
    <source>
        <dbReference type="ARBA" id="ARBA00022786"/>
    </source>
</evidence>
<dbReference type="PANTHER" id="PTHR45700:SF2">
    <property type="entry name" value="UBIQUITIN-PROTEIN LIGASE E3C"/>
    <property type="match status" value="1"/>
</dbReference>
<feature type="active site" description="Glycyl thioester intermediate" evidence="5">
    <location>
        <position position="1233"/>
    </location>
</feature>
<name>A0A9W5TC05_BABOV</name>
<comment type="catalytic activity">
    <reaction evidence="1">
        <text>S-ubiquitinyl-[E2 ubiquitin-conjugating enzyme]-L-cysteine + [acceptor protein]-L-lysine = [E2 ubiquitin-conjugating enzyme]-L-cysteine + N(6)-ubiquitinyl-[acceptor protein]-L-lysine.</text>
        <dbReference type="EC" id="2.3.2.26"/>
    </reaction>
</comment>
<dbReference type="EC" id="2.3.2.26" evidence="2"/>
<dbReference type="Pfam" id="PF00632">
    <property type="entry name" value="HECT"/>
    <property type="match status" value="1"/>
</dbReference>
<dbReference type="PROSITE" id="PS50237">
    <property type="entry name" value="HECT"/>
    <property type="match status" value="1"/>
</dbReference>
<dbReference type="GO" id="GO:0006511">
    <property type="term" value="P:ubiquitin-dependent protein catabolic process"/>
    <property type="evidence" value="ECO:0007669"/>
    <property type="project" value="TreeGrafter"/>
</dbReference>
<dbReference type="InterPro" id="IPR035983">
    <property type="entry name" value="Hect_E3_ubiquitin_ligase"/>
</dbReference>
<dbReference type="SUPFAM" id="SSF56204">
    <property type="entry name" value="Hect, E3 ligase catalytic domain"/>
    <property type="match status" value="1"/>
</dbReference>
<keyword evidence="4 5" id="KW-0833">Ubl conjugation pathway</keyword>
<dbReference type="OrthoDB" id="8068875at2759"/>
<dbReference type="Gene3D" id="3.30.2160.10">
    <property type="entry name" value="Hect, E3 ligase catalytic domain"/>
    <property type="match status" value="1"/>
</dbReference>
<sequence>MFFDGSIGPKRVVSLSGSTGFGRARTFQRQQPGFLSVKHEQDRAATKIVRFLKRVVERRRYLQELNLILPKLLAEAEKISYETLDDLEKRRSQIYRVLKCGRTEVESNDNVNESHMPGSYFMPNRLRYGKYPNTVTIHPLCRLMRVVGALAIYDWKTDYSHYVRQTLILFNTWYYSSQGEDVLTKEVLSNSFLKKQLVHLCLKFLRVLLGKTSDNWEPSYSGHNVHQDSGMNVGSSNVIQTTASLSAVHLGTSVASDGNTSATSLQPPWLRANTVNGSNGKLLSSVVDSRQRDNLKLSGKRLCLDVALLTEDETEKIFFVAAMFRILPLETIHEVNDQLKISTHWFPNMMRRAMALREDDSLTVYALFEISQVVRQLCKTKQEAFKLVVDVWSMPMQVPGDNLELLRGVVNATIYTDFVRGFCCVGCKPRDTELTNVVEYDQIVSTEHKDAIFNKLKKSVRSSLPMTISLNNSLWQMVESNIQSQVDAILAAPEFVNITSNVVLVGGSGALDEYLPSKETGFSYLRYGASKSREIAYPVVLSGCFAYERIFDNMMSLLRTMITLQVGEMDKEWVTSIVSMLLLCSQFYSVEKRNNIYMENEMNLHALFHILRVYREDEYIVLVTTMLLVPIIEWQYFTSDLEATLMANASAATKSKTDLDENMAKPKLSENIGIELVANKVPVVLLNLFRRHYKNCCGNTYPQFAARMSETLSNDSTMCYLWNAFSMILDYCLVAMDDAALVGDEDTEGMFNREDAVFIANCLNYTFLYHVQPSNDTEKWKTTAVNDNFPWNAICSCGIEIKTNEKFHISNGHHGFNSVYWGEIARRFGRRFFRQDNGSPRSDIIIEVERAVLRHMKANQLDAPIMKSIEYIPQAVSFDTRLKLFMAYVANDKAQHRSDMPDDFDMPPYIIRRSHIVEDALFTLGNLGGTQLKQQFRVIFMDETGVREEGIDGGGLFKEFLTQICSIIFNPAYGIFEESPYDRSFAPSPNSAMVNDQHLTIFTFVGKVVGKAMYEHILVEHVLSKLLLNFMLRQRNTIDDLKQYDPEMYRNLVSLRQMSAEDIESLGLNFTTAISSFGDAVQAEIVKGGSNMKVTKDNCDHFIYQFADFKCNRLIEPQSVAFLRGFSQLIQLDWLQLFSPSELVYLISGSDAMVDIKDMFLNSTYSGGYDNNSNVIVWFWEVMNEFDEEQRRKFLWFVTCCKRAPLLGFKQLHPPFCITRDPNAHNLPTVSTCTNLLKLPEYGSKSELRAKLIDAMTMSKGFGLG</sequence>
<keyword evidence="8" id="KW-1185">Reference proteome</keyword>